<dbReference type="Pfam" id="PF00010">
    <property type="entry name" value="HLH"/>
    <property type="match status" value="1"/>
</dbReference>
<keyword evidence="13" id="KW-0406">Ion transport</keyword>
<evidence type="ECO:0000256" key="5">
    <source>
        <dbReference type="ARBA" id="ARBA00022673"/>
    </source>
</evidence>
<keyword evidence="11 25" id="KW-1133">Transmembrane helix</keyword>
<evidence type="ECO:0000256" key="19">
    <source>
        <dbReference type="ARBA" id="ARBA00023242"/>
    </source>
</evidence>
<evidence type="ECO:0000313" key="29">
    <source>
        <dbReference type="Proteomes" id="UP001239994"/>
    </source>
</evidence>
<feature type="binding site" evidence="21">
    <location>
        <position position="819"/>
    </location>
    <ligand>
        <name>Ca(2+)</name>
        <dbReference type="ChEBI" id="CHEBI:29108"/>
    </ligand>
</feature>
<name>A0AAD8ZK58_9TELE</name>
<evidence type="ECO:0000313" key="28">
    <source>
        <dbReference type="EMBL" id="KAK1799601.1"/>
    </source>
</evidence>
<organism evidence="28 29">
    <name type="scientific">Electrophorus voltai</name>
    <dbReference type="NCBI Taxonomy" id="2609070"/>
    <lineage>
        <taxon>Eukaryota</taxon>
        <taxon>Metazoa</taxon>
        <taxon>Chordata</taxon>
        <taxon>Craniata</taxon>
        <taxon>Vertebrata</taxon>
        <taxon>Euteleostomi</taxon>
        <taxon>Actinopterygii</taxon>
        <taxon>Neopterygii</taxon>
        <taxon>Teleostei</taxon>
        <taxon>Ostariophysi</taxon>
        <taxon>Gymnotiformes</taxon>
        <taxon>Gymnotoidei</taxon>
        <taxon>Gymnotidae</taxon>
        <taxon>Electrophorus</taxon>
    </lineage>
</organism>
<feature type="transmembrane region" description="Helical" evidence="25">
    <location>
        <begin position="517"/>
        <end position="539"/>
    </location>
</feature>
<accession>A0AAD8ZK58</accession>
<dbReference type="InterPro" id="IPR005450">
    <property type="entry name" value="VDCC_L_a1ssu"/>
</dbReference>
<dbReference type="PRINTS" id="PR00167">
    <property type="entry name" value="CACHANNEL"/>
</dbReference>
<dbReference type="PRINTS" id="PR01630">
    <property type="entry name" value="LVDCCALPHA1"/>
</dbReference>
<feature type="binding site" evidence="21">
    <location>
        <position position="1201"/>
    </location>
    <ligand>
        <name>Ca(2+)</name>
        <dbReference type="ChEBI" id="CHEBI:29108"/>
    </ligand>
</feature>
<dbReference type="PANTHER" id="PTHR45628:SF9">
    <property type="entry name" value="VOLTAGE-DEPENDENT L-TYPE CALCIUM CHANNEL SUBUNIT ALPHA-1S"/>
    <property type="match status" value="1"/>
</dbReference>
<feature type="transmembrane region" description="Helical" evidence="25">
    <location>
        <begin position="1228"/>
        <end position="1255"/>
    </location>
</feature>
<dbReference type="InterPro" id="IPR002048">
    <property type="entry name" value="EF_hand_dom"/>
</dbReference>
<comment type="similarity">
    <text evidence="23">Belongs to the calcium channel alpha-1 subunit (TC 1.A.1.11) family.</text>
</comment>
<evidence type="ECO:0000256" key="13">
    <source>
        <dbReference type="ARBA" id="ARBA00023065"/>
    </source>
</evidence>
<evidence type="ECO:0000256" key="3">
    <source>
        <dbReference type="ARBA" id="ARBA00022553"/>
    </source>
</evidence>
<dbReference type="PANTHER" id="PTHR45628">
    <property type="entry name" value="VOLTAGE-DEPENDENT CALCIUM CHANNEL TYPE A SUBUNIT ALPHA-1"/>
    <property type="match status" value="1"/>
</dbReference>
<dbReference type="Proteomes" id="UP001239994">
    <property type="component" value="Unassembled WGS sequence"/>
</dbReference>
<dbReference type="InterPro" id="IPR005446">
    <property type="entry name" value="VDCC_L_a1su"/>
</dbReference>
<dbReference type="FunFam" id="1.10.287.70:FF:000009">
    <property type="entry name" value="Voltage-dependent L-type calcium channel subunit alpha"/>
    <property type="match status" value="1"/>
</dbReference>
<dbReference type="Gene3D" id="6.10.250.2180">
    <property type="match status" value="1"/>
</dbReference>
<keyword evidence="10 23" id="KW-0851">Voltage-gated channel</keyword>
<feature type="transmembrane region" description="Helical" evidence="25">
    <location>
        <begin position="330"/>
        <end position="348"/>
    </location>
</feature>
<feature type="transmembrane region" description="Helical" evidence="25">
    <location>
        <begin position="840"/>
        <end position="866"/>
    </location>
</feature>
<dbReference type="InterPro" id="IPR050599">
    <property type="entry name" value="VDCC_alpha-1_subunit"/>
</dbReference>
<reference evidence="28" key="1">
    <citation type="submission" date="2023-03" db="EMBL/GenBank/DDBJ databases">
        <title>Electrophorus voltai genome.</title>
        <authorList>
            <person name="Bian C."/>
        </authorList>
    </citation>
    <scope>NUCLEOTIDE SEQUENCE</scope>
    <source>
        <strain evidence="28">CB-2022</strain>
        <tissue evidence="28">Muscle</tissue>
    </source>
</reference>
<feature type="domain" description="EF-hand" evidence="26">
    <location>
        <begin position="1564"/>
        <end position="1599"/>
    </location>
</feature>
<comment type="subcellular location">
    <subcellularLocation>
        <location evidence="1 23">Membrane</location>
        <topology evidence="1 23">Multi-pass membrane protein</topology>
    </subcellularLocation>
</comment>
<evidence type="ECO:0000256" key="15">
    <source>
        <dbReference type="ARBA" id="ARBA00023136"/>
    </source>
</evidence>
<evidence type="ECO:0000256" key="22">
    <source>
        <dbReference type="PIRSR" id="PIRSR602077-3"/>
    </source>
</evidence>
<dbReference type="FunFam" id="1.20.120.350:FF:000010">
    <property type="entry name" value="Voltage-dependent L-type calcium channel subunit alpha"/>
    <property type="match status" value="1"/>
</dbReference>
<dbReference type="GO" id="GO:0005245">
    <property type="term" value="F:voltage-gated calcium channel activity"/>
    <property type="evidence" value="ECO:0007669"/>
    <property type="project" value="InterPro"/>
</dbReference>
<evidence type="ECO:0000256" key="7">
    <source>
        <dbReference type="ARBA" id="ARBA00022723"/>
    </source>
</evidence>
<dbReference type="GO" id="GO:0005891">
    <property type="term" value="C:voltage-gated calcium channel complex"/>
    <property type="evidence" value="ECO:0007669"/>
    <property type="project" value="InterPro"/>
</dbReference>
<dbReference type="Gene3D" id="1.20.120.350">
    <property type="entry name" value="Voltage-gated potassium channels. Chain C"/>
    <property type="match status" value="4"/>
</dbReference>
<keyword evidence="12" id="KW-0805">Transcription regulation</keyword>
<dbReference type="GO" id="GO:0005509">
    <property type="term" value="F:calcium ion binding"/>
    <property type="evidence" value="ECO:0007669"/>
    <property type="project" value="InterPro"/>
</dbReference>
<evidence type="ECO:0000256" key="24">
    <source>
        <dbReference type="SAM" id="MobiDB-lite"/>
    </source>
</evidence>
<gene>
    <name evidence="28" type="ORF">P4O66_000477</name>
</gene>
<dbReference type="InterPro" id="IPR005821">
    <property type="entry name" value="Ion_trans_dom"/>
</dbReference>
<dbReference type="InterPro" id="IPR031649">
    <property type="entry name" value="GPHH_dom"/>
</dbReference>
<evidence type="ECO:0000256" key="1">
    <source>
        <dbReference type="ARBA" id="ARBA00004141"/>
    </source>
</evidence>
<feature type="transmembrane region" description="Helical" evidence="25">
    <location>
        <begin position="706"/>
        <end position="732"/>
    </location>
</feature>
<dbReference type="SMART" id="SM01062">
    <property type="entry name" value="Ca_chan_IQ"/>
    <property type="match status" value="1"/>
</dbReference>
<feature type="transmembrane region" description="Helical" evidence="25">
    <location>
        <begin position="1002"/>
        <end position="1025"/>
    </location>
</feature>
<dbReference type="FunFam" id="1.10.287.70:FF:000021">
    <property type="entry name" value="Voltage-dependent L-type calcium channel subunit alpha"/>
    <property type="match status" value="1"/>
</dbReference>
<dbReference type="InterPro" id="IPR036638">
    <property type="entry name" value="HLH_DNA-bd_sf"/>
</dbReference>
<evidence type="ECO:0000256" key="2">
    <source>
        <dbReference type="ARBA" id="ARBA00022448"/>
    </source>
</evidence>
<dbReference type="GO" id="GO:0060429">
    <property type="term" value="P:epithelium development"/>
    <property type="evidence" value="ECO:0007669"/>
    <property type="project" value="UniProtKB-ARBA"/>
</dbReference>
<evidence type="ECO:0000259" key="26">
    <source>
        <dbReference type="PROSITE" id="PS50222"/>
    </source>
</evidence>
<dbReference type="FunFam" id="1.10.238.10:FF:000063">
    <property type="entry name" value="Voltage-dependent N-type calcium channel subunit alpha"/>
    <property type="match status" value="1"/>
</dbReference>
<keyword evidence="18 22" id="KW-0325">Glycoprotein</keyword>
<protein>
    <recommendedName>
        <fullName evidence="23">Voltage-dependent L-type calcium channel subunit alpha</fullName>
    </recommendedName>
</protein>
<dbReference type="Gene3D" id="6.10.250.2500">
    <property type="match status" value="1"/>
</dbReference>
<dbReference type="InterPro" id="IPR027359">
    <property type="entry name" value="Volt_channel_dom_sf"/>
</dbReference>
<dbReference type="FunFam" id="4.10.280.10:FF:000038">
    <property type="entry name" value="achaete-scute homolog 3"/>
    <property type="match status" value="1"/>
</dbReference>
<dbReference type="FunFam" id="1.20.120.350:FF:000040">
    <property type="entry name" value="Voltage-dependent L-type calcium channel subunit alpha"/>
    <property type="match status" value="1"/>
</dbReference>
<keyword evidence="7 21" id="KW-0479">Metal-binding</keyword>
<dbReference type="PROSITE" id="PS50888">
    <property type="entry name" value="BHLH"/>
    <property type="match status" value="1"/>
</dbReference>
<dbReference type="GO" id="GO:0005667">
    <property type="term" value="C:transcription regulator complex"/>
    <property type="evidence" value="ECO:0007669"/>
    <property type="project" value="UniProtKB-ARBA"/>
</dbReference>
<feature type="compositionally biased region" description="Acidic residues" evidence="24">
    <location>
        <begin position="949"/>
        <end position="958"/>
    </location>
</feature>
<keyword evidence="2" id="KW-0813">Transport</keyword>
<feature type="region of interest" description="Disordered" evidence="24">
    <location>
        <begin position="937"/>
        <end position="967"/>
    </location>
</feature>
<dbReference type="Pfam" id="PF00520">
    <property type="entry name" value="Ion_trans"/>
    <property type="match status" value="4"/>
</dbReference>
<keyword evidence="4 23" id="KW-0109">Calcium transport</keyword>
<feature type="domain" description="BHLH" evidence="27">
    <location>
        <begin position="94"/>
        <end position="146"/>
    </location>
</feature>
<evidence type="ECO:0000256" key="17">
    <source>
        <dbReference type="ARBA" id="ARBA00023163"/>
    </source>
</evidence>
<evidence type="ECO:0000256" key="16">
    <source>
        <dbReference type="ARBA" id="ARBA00023157"/>
    </source>
</evidence>
<dbReference type="GO" id="GO:0000977">
    <property type="term" value="F:RNA polymerase II transcription regulatory region sequence-specific DNA binding"/>
    <property type="evidence" value="ECO:0007669"/>
    <property type="project" value="UniProtKB-ARBA"/>
</dbReference>
<keyword evidence="20" id="KW-0407">Ion channel</keyword>
<dbReference type="FunFam" id="1.10.287.70:FF:000007">
    <property type="entry name" value="Voltage-dependent L-type calcium channel subunit alpha"/>
    <property type="match status" value="1"/>
</dbReference>
<keyword evidence="3" id="KW-0597">Phosphoprotein</keyword>
<dbReference type="Pfam" id="PF08763">
    <property type="entry name" value="Ca_chan_IQ"/>
    <property type="match status" value="1"/>
</dbReference>
<dbReference type="GO" id="GO:0048513">
    <property type="term" value="P:animal organ development"/>
    <property type="evidence" value="ECO:0007669"/>
    <property type="project" value="UniProtKB-ARBA"/>
</dbReference>
<feature type="glycosylation site" description="N-linked (GlcNAc...) asparagine" evidence="22">
    <location>
        <position position="463"/>
    </location>
</feature>
<dbReference type="FunFam" id="1.20.120.350:FF:000051">
    <property type="entry name" value="Voltage-dependent L-type calcium channel subunit alpha"/>
    <property type="match status" value="1"/>
</dbReference>
<evidence type="ECO:0000256" key="12">
    <source>
        <dbReference type="ARBA" id="ARBA00023015"/>
    </source>
</evidence>
<dbReference type="SUPFAM" id="SSF81324">
    <property type="entry name" value="Voltage-gated potassium channels"/>
    <property type="match status" value="4"/>
</dbReference>
<feature type="transmembrane region" description="Helical" evidence="25">
    <location>
        <begin position="638"/>
        <end position="655"/>
    </location>
</feature>
<dbReference type="SUPFAM" id="SSF47459">
    <property type="entry name" value="HLH, helix-loop-helix DNA-binding domain"/>
    <property type="match status" value="1"/>
</dbReference>
<dbReference type="CDD" id="cd19747">
    <property type="entry name" value="bHLH_TS_ASCL5"/>
    <property type="match status" value="1"/>
</dbReference>
<dbReference type="Pfam" id="PF16905">
    <property type="entry name" value="GPHH"/>
    <property type="match status" value="1"/>
</dbReference>
<feature type="transmembrane region" description="Helical" evidence="25">
    <location>
        <begin position="767"/>
        <end position="787"/>
    </location>
</feature>
<dbReference type="InterPro" id="IPR014873">
    <property type="entry name" value="VDCC_a1su_IQ"/>
</dbReference>
<evidence type="ECO:0000256" key="6">
    <source>
        <dbReference type="ARBA" id="ARBA00022692"/>
    </source>
</evidence>
<evidence type="ECO:0000256" key="23">
    <source>
        <dbReference type="RuleBase" id="RU003808"/>
    </source>
</evidence>
<dbReference type="PROSITE" id="PS50222">
    <property type="entry name" value="EF_HAND_2"/>
    <property type="match status" value="1"/>
</dbReference>
<dbReference type="FunFam" id="1.20.120.350:FF:000001">
    <property type="entry name" value="Voltage-dependent L-type calcium channel subunit alpha"/>
    <property type="match status" value="1"/>
</dbReference>
<feature type="transmembrane region" description="Helical" evidence="25">
    <location>
        <begin position="402"/>
        <end position="424"/>
    </location>
</feature>
<proteinExistence type="inferred from homology"/>
<keyword evidence="15 25" id="KW-0472">Membrane</keyword>
<dbReference type="InterPro" id="IPR011598">
    <property type="entry name" value="bHLH_dom"/>
</dbReference>
<keyword evidence="29" id="KW-1185">Reference proteome</keyword>
<dbReference type="GO" id="GO:0046983">
    <property type="term" value="F:protein dimerization activity"/>
    <property type="evidence" value="ECO:0007669"/>
    <property type="project" value="InterPro"/>
</dbReference>
<keyword evidence="16" id="KW-1015">Disulfide bond</keyword>
<evidence type="ECO:0000256" key="20">
    <source>
        <dbReference type="ARBA" id="ARBA00023303"/>
    </source>
</evidence>
<feature type="transmembrane region" description="Helical" evidence="25">
    <location>
        <begin position="1524"/>
        <end position="1548"/>
    </location>
</feature>
<dbReference type="SMART" id="SM00353">
    <property type="entry name" value="HLH"/>
    <property type="match status" value="1"/>
</dbReference>
<evidence type="ECO:0000256" key="18">
    <source>
        <dbReference type="ARBA" id="ARBA00023180"/>
    </source>
</evidence>
<feature type="transmembrane region" description="Helical" evidence="25">
    <location>
        <begin position="297"/>
        <end position="318"/>
    </location>
</feature>
<comment type="caution">
    <text evidence="28">The sequence shown here is derived from an EMBL/GenBank/DDBJ whole genome shotgun (WGS) entry which is preliminary data.</text>
</comment>
<dbReference type="Gene3D" id="1.10.287.70">
    <property type="match status" value="4"/>
</dbReference>
<feature type="transmembrane region" description="Helical" evidence="25">
    <location>
        <begin position="1339"/>
        <end position="1359"/>
    </location>
</feature>
<dbReference type="GO" id="GO:0042383">
    <property type="term" value="C:sarcolemma"/>
    <property type="evidence" value="ECO:0007669"/>
    <property type="project" value="UniProtKB-ARBA"/>
</dbReference>
<dbReference type="GO" id="GO:0001227">
    <property type="term" value="F:DNA-binding transcription repressor activity, RNA polymerase II-specific"/>
    <property type="evidence" value="ECO:0007669"/>
    <property type="project" value="UniProtKB-ARBA"/>
</dbReference>
<dbReference type="InterPro" id="IPR002077">
    <property type="entry name" value="VDCCAlpha1"/>
</dbReference>
<evidence type="ECO:0000256" key="11">
    <source>
        <dbReference type="ARBA" id="ARBA00022989"/>
    </source>
</evidence>
<keyword evidence="17" id="KW-0804">Transcription</keyword>
<dbReference type="Gene3D" id="4.10.280.10">
    <property type="entry name" value="Helix-loop-helix DNA-binding domain"/>
    <property type="match status" value="1"/>
</dbReference>
<comment type="function">
    <text evidence="23">Voltage-sensitive calcium channels (VSCC) mediate the entry of calcium ions into excitable cells and are also involved in a variety of calcium-dependent processes, including muscle contraction, hormone or neurotransmitter release, gene expression, cell motility, cell division and cell death.</text>
</comment>
<keyword evidence="6 25" id="KW-0812">Transmembrane</keyword>
<evidence type="ECO:0000259" key="27">
    <source>
        <dbReference type="PROSITE" id="PS50888"/>
    </source>
</evidence>
<feature type="transmembrane region" description="Helical" evidence="25">
    <location>
        <begin position="1104"/>
        <end position="1137"/>
    </location>
</feature>
<evidence type="ECO:0000256" key="21">
    <source>
        <dbReference type="PIRSR" id="PIRSR602077-1"/>
    </source>
</evidence>
<evidence type="ECO:0000256" key="14">
    <source>
        <dbReference type="ARBA" id="ARBA00023125"/>
    </source>
</evidence>
<evidence type="ECO:0000256" key="9">
    <source>
        <dbReference type="ARBA" id="ARBA00022837"/>
    </source>
</evidence>
<evidence type="ECO:0000256" key="10">
    <source>
        <dbReference type="ARBA" id="ARBA00022882"/>
    </source>
</evidence>
<evidence type="ECO:0000256" key="4">
    <source>
        <dbReference type="ARBA" id="ARBA00022568"/>
    </source>
</evidence>
<keyword evidence="5 23" id="KW-0107">Calcium channel</keyword>
<keyword evidence="9 21" id="KW-0106">Calcium</keyword>
<feature type="transmembrane region" description="Helical" evidence="25">
    <location>
        <begin position="1433"/>
        <end position="1451"/>
    </location>
</feature>
<dbReference type="GO" id="GO:0005634">
    <property type="term" value="C:nucleus"/>
    <property type="evidence" value="ECO:0007669"/>
    <property type="project" value="UniProtKB-ARBA"/>
</dbReference>
<dbReference type="PRINTS" id="PR01634">
    <property type="entry name" value="LVDCCALPHA1S"/>
</dbReference>
<keyword evidence="8" id="KW-0677">Repeat</keyword>
<keyword evidence="19" id="KW-0539">Nucleus</keyword>
<evidence type="ECO:0000256" key="8">
    <source>
        <dbReference type="ARBA" id="ARBA00022737"/>
    </source>
</evidence>
<evidence type="ECO:0000256" key="25">
    <source>
        <dbReference type="SAM" id="Phobius"/>
    </source>
</evidence>
<feature type="transmembrane region" description="Helical" evidence="25">
    <location>
        <begin position="258"/>
        <end position="277"/>
    </location>
</feature>
<feature type="transmembrane region" description="Helical" evidence="25">
    <location>
        <begin position="1298"/>
        <end position="1319"/>
    </location>
</feature>
<sequence>MDATFSYPFTGRYCNLRKSNVHYAVSPSGGHKESRIHAQLHPEHLSHSLPLLLYPGRVEPGFYDSSYRSAPSLLPYLGPFHGRFGVYECPFEPAFIQKRNERERQRVKCVNQGYAKLRDHLPGGTTEKRMSKVETLRAAIRYIKYLQRLVEGRVSEGERECEGLQDTDYTAAHNEELSPSSLSGTSSPTLHIEAGEMETEAPITSYIMDEETLKRKQREKLKKLQATGGNPRPARSLLFLTLKNPFRKACISIVEWKPFEIIILLTIFANCVALAVFMPMPEEDTNNTNSNLESLEYIFLIIFTLECFLKIVAYGFLFHADAYLRNCWNILDFVIVTMGLFTIAVDFINNISGVKAPVEQKGGGFDMKALRAFRVLRPLRLVSGVPSLQVVMSSILKSMLPLFHISLLVFFMVTIYAIIGLELFKCKMHKTCYYTGTDIIATVENEKPSPCAEAGNGRRCTMNGTVCKPGWPGPNSGITHFDNLGFSMLTVYQCITMQGWTDVLYWVNDAIGMEWPWLYFVTLILLGSFFILNMVLGVLCGEFTKEREKSSRSGEYQKLRERQQLDEDLKGYMEWITQAEVMDNDQEGQGLLPLQERGSETESLYELDSLNLMYYIRLARRWNRFYRRKCRVWVKSKLFYWLVFLLVFFNTMVIATEHHRQSESLTKFQENSNTALLCLFAMEMVLKMYALGLPSYFMSLFNRFDWFVVSVGILELLLVHMGVMSAMGISVMRCIRLLRLIKVTKYWTSLSNLVASLLNSVRSIASLLLLLFLFIVIFALLGMQVFGGKFNFSDQSMRRSNFDTFPQALITVFQILTGEDWNIVMYDGIMAHGGPVIPGILVSIYFIILFVCGNYILLNVFLAVAVDNLAEAESLTSAQKEKAEEKKRKKLLRASTGDKGDEEKSVLAKKLAEQRAKAEGIPTTAKLKVDEFESNVNEIKDPFPPADFPGDDEEEEPDIPSSPRPRPMADLQLKETVVPMPEASSFFIFGPQNKFRKLCHRIINATTFTNIILLFILLSSISLAAEDPIDPVSFRNQMTTYGAFLHKGSFCRNSFNILDLIVVGVSLLSMGMESSAISVVKILRVLRVLRPLRAINRAKGLKHVVQCVFVAIKTIGNIVLVTMLLDFMFACIGVQLFKGKFYACTDTLKMTEVECKGNFIKYQENNLHDMVIHHREWINSDLNFDNVLNGMLTLFTVSTFEGWPKLLYKAIDSSMEDVGPVYNNRTEISIFFILYLILIAFFMMNIFVGFVIVTFQEQGEQEYKNCELDKNQRQCVQYALKARPLRCYIPKNPYQYQVWYIVTSCYFEYLMFLLIMLNTMCLGMQHCNQSEHITHLSDMLNVIFTVLFTIELILKLGAFKAKGYFGDPWNVFDFVIVVGSIVDVILSEIDDTENMSVSITLFRLFRVMRLVKLLNRFEGIRNLLWTFIKSFQALPYVALLIVMLFFIYAVIGMQVFGKIALIDGTVINRNNNFQTFPQAVLALFRCATGEAWQEVMLGCLYGQRCDPKSDYLPGEEYTCGSGIAVLYFMSFYMLCAFLIINLFVAVIMDNFDYLTRDWSILGPHHLDEFKKIWAEYDPEATGRIKHLDVVTLLRRIQPPLGFGKFCPHRVACKRLISMNMPLNSDGTVTFNATLFALVRTALRIKTEGNFQQANEELRAIIKKIWKRTSMKLLDQVIPPVGDDEVTVGKFYATFLIQEHFRKFMKRQEEYFGYRPAKKKTTSEIQAGLRSIEEEAAPELQRTISGDLLNEEELERAMDDVAEDAIFRRAGGLFGNHADPFTLQLGSPLPTQVTSQRPLQIANSRSEEVVPSSPSYFAYLPNIDNYNTNNNITQRTVWNDRSAAVMVGWASGRTDTPTLARDRTTYLPRSQSPAY</sequence>
<dbReference type="EMBL" id="JAROKS010000011">
    <property type="protein sequence ID" value="KAK1799601.1"/>
    <property type="molecule type" value="Genomic_DNA"/>
</dbReference>
<keyword evidence="14" id="KW-0238">DNA-binding</keyword>